<evidence type="ECO:0000313" key="6">
    <source>
        <dbReference type="Proteomes" id="UP000294980"/>
    </source>
</evidence>
<comment type="caution">
    <text evidence="5">The sequence shown here is derived from an EMBL/GenBank/DDBJ whole genome shotgun (WGS) entry which is preliminary data.</text>
</comment>
<dbReference type="Gene3D" id="3.90.220.20">
    <property type="entry name" value="DNA methylase specificity domains"/>
    <property type="match status" value="2"/>
</dbReference>
<comment type="similarity">
    <text evidence="1">Belongs to the type-I restriction system S methylase family.</text>
</comment>
<evidence type="ECO:0000256" key="2">
    <source>
        <dbReference type="ARBA" id="ARBA00022747"/>
    </source>
</evidence>
<evidence type="ECO:0000256" key="3">
    <source>
        <dbReference type="ARBA" id="ARBA00023125"/>
    </source>
</evidence>
<dbReference type="GO" id="GO:0009307">
    <property type="term" value="P:DNA restriction-modification system"/>
    <property type="evidence" value="ECO:0007669"/>
    <property type="project" value="UniProtKB-KW"/>
</dbReference>
<dbReference type="PANTHER" id="PTHR30408">
    <property type="entry name" value="TYPE-1 RESTRICTION ENZYME ECOKI SPECIFICITY PROTEIN"/>
    <property type="match status" value="1"/>
</dbReference>
<dbReference type="EMBL" id="SLWX01000006">
    <property type="protein sequence ID" value="TCO75818.1"/>
    <property type="molecule type" value="Genomic_DNA"/>
</dbReference>
<organism evidence="5 6">
    <name type="scientific">Chromatocurvus halotolerans</name>
    <dbReference type="NCBI Taxonomy" id="1132028"/>
    <lineage>
        <taxon>Bacteria</taxon>
        <taxon>Pseudomonadati</taxon>
        <taxon>Pseudomonadota</taxon>
        <taxon>Gammaproteobacteria</taxon>
        <taxon>Cellvibrionales</taxon>
        <taxon>Halieaceae</taxon>
        <taxon>Chromatocurvus</taxon>
    </lineage>
</organism>
<evidence type="ECO:0000256" key="1">
    <source>
        <dbReference type="ARBA" id="ARBA00010923"/>
    </source>
</evidence>
<dbReference type="Proteomes" id="UP000294980">
    <property type="component" value="Unassembled WGS sequence"/>
</dbReference>
<dbReference type="RefSeq" id="WP_117316107.1">
    <property type="nucleotide sequence ID" value="NZ_QQSW01000005.1"/>
</dbReference>
<dbReference type="GO" id="GO:0003677">
    <property type="term" value="F:DNA binding"/>
    <property type="evidence" value="ECO:0007669"/>
    <property type="project" value="UniProtKB-KW"/>
</dbReference>
<dbReference type="AlphaFoldDB" id="A0A4R2KZW1"/>
<protein>
    <submittedName>
        <fullName evidence="5">Type I restriction enzyme S subunit</fullName>
    </submittedName>
</protein>
<dbReference type="InterPro" id="IPR000055">
    <property type="entry name" value="Restrct_endonuc_typeI_TRD"/>
</dbReference>
<evidence type="ECO:0000313" key="5">
    <source>
        <dbReference type="EMBL" id="TCO75818.1"/>
    </source>
</evidence>
<sequence>MIRRRFKYFMPERNEFSSTGEETLLSVSEYYGVKPRAEAFDDESAESRAESLEGYRIVRAGDFVMNYMLAWKGAYGVSDHDGIVSPAYAVYKIDPTYADRRFIHHRLRSEHMRSVFRARSKGIIESRLRLYPDAFLSMELELPDLDTQKAIADFLDRETARIDQLIGKKQRLVELQKIRRLAEVTQLLCNGTRTPSTRKRSGLDWMDDIPGHWQWVRMKDVCSEVIDCKNRTPPQVDEGQYWVIRTTCIKEGQFVQSGGYPTDKDSYEEWTKRGKPSAGDVLITREAPMGEACLYPEDLEACLGQRMMLYRPNKKLMRASYIVHTIYSAIGQHYVGLRRKGSTVGHLRVPEVYNFPCLMPPLDEQDEILARLDANLDTYTALGEKIHASIDQLKEYRSALITAAVTGQIDVATWGKQGQTDRRLDQIEEDMAPREARA</sequence>
<keyword evidence="3" id="KW-0238">DNA-binding</keyword>
<dbReference type="InterPro" id="IPR052021">
    <property type="entry name" value="Type-I_RS_S_subunit"/>
</dbReference>
<dbReference type="Pfam" id="PF01420">
    <property type="entry name" value="Methylase_S"/>
    <property type="match status" value="1"/>
</dbReference>
<reference evidence="5 6" key="1">
    <citation type="submission" date="2019-03" db="EMBL/GenBank/DDBJ databases">
        <title>Genomic Encyclopedia of Type Strains, Phase IV (KMG-IV): sequencing the most valuable type-strain genomes for metagenomic binning, comparative biology and taxonomic classification.</title>
        <authorList>
            <person name="Goeker M."/>
        </authorList>
    </citation>
    <scope>NUCLEOTIDE SEQUENCE [LARGE SCALE GENOMIC DNA]</scope>
    <source>
        <strain evidence="5 6">DSM 23344</strain>
    </source>
</reference>
<dbReference type="InterPro" id="IPR044946">
    <property type="entry name" value="Restrct_endonuc_typeI_TRD_sf"/>
</dbReference>
<feature type="domain" description="Type I restriction modification DNA specificity" evidence="4">
    <location>
        <begin position="211"/>
        <end position="390"/>
    </location>
</feature>
<evidence type="ECO:0000259" key="4">
    <source>
        <dbReference type="Pfam" id="PF01420"/>
    </source>
</evidence>
<proteinExistence type="inferred from homology"/>
<dbReference type="PANTHER" id="PTHR30408:SF12">
    <property type="entry name" value="TYPE I RESTRICTION ENZYME MJAVIII SPECIFICITY SUBUNIT"/>
    <property type="match status" value="1"/>
</dbReference>
<keyword evidence="2" id="KW-0680">Restriction system</keyword>
<name>A0A4R2KZW1_9GAMM</name>
<keyword evidence="6" id="KW-1185">Reference proteome</keyword>
<accession>A0A4R2KZW1</accession>
<dbReference type="OrthoDB" id="398435at2"/>
<gene>
    <name evidence="5" type="ORF">EV688_1067</name>
</gene>
<dbReference type="SUPFAM" id="SSF116734">
    <property type="entry name" value="DNA methylase specificity domain"/>
    <property type="match status" value="2"/>
</dbReference>